<dbReference type="GeneID" id="9381069"/>
<sequence>MFKSFFPSPRYFFISVVVWIALNMVLWYSGGNTWGTFIGFAKGYHDAQLPVGVSRFWSPTFLWFYLWFLVSTALFAGFWKTISNNPWQRWSIWGSAFILFNIWFGVQVSVAINAWYVPFWDLIQKMLSSGGGDLSALYSETMVFLYIAMVAVTLAVINAFFTSHYVFRWRTAMNEYYTEHWEQLRHIEGASQRVQEDTMRFATIMEDLGVELVKAVMILIAFLPILFQLSKHVPVLPIVGELEHSLVWAAIVWAAFGTILLMVVGIKLPGLQFNNQKVEAAYRKELVYGEDHADRAKPATLRELFSKVRKNYFRLYFHYAYFNLVATWYKQLDILYSLVVLFPAIASGKMTLGLINQIGGVFDKVRESFQYLISSWKTIIELLSIYKRLKAFESILHK</sequence>
<feature type="transmembrane region" description="Helical" evidence="5">
    <location>
        <begin position="12"/>
        <end position="30"/>
    </location>
</feature>
<evidence type="ECO:0000256" key="5">
    <source>
        <dbReference type="SAM" id="Phobius"/>
    </source>
</evidence>
<evidence type="ECO:0000256" key="1">
    <source>
        <dbReference type="ARBA" id="ARBA00022448"/>
    </source>
</evidence>
<dbReference type="PANTHER" id="PTHR11384:SF59">
    <property type="entry name" value="LYSOSOMAL COBALAMIN TRANSPORTER ABCD4"/>
    <property type="match status" value="1"/>
</dbReference>
<dbReference type="Proteomes" id="UP000000392">
    <property type="component" value="Chromosome"/>
</dbReference>
<evidence type="ECO:0000256" key="3">
    <source>
        <dbReference type="ARBA" id="ARBA00022989"/>
    </source>
</evidence>
<protein>
    <submittedName>
        <fullName evidence="6">Transport protein</fullName>
    </submittedName>
</protein>
<feature type="transmembrane region" description="Helical" evidence="5">
    <location>
        <begin position="335"/>
        <end position="355"/>
    </location>
</feature>
<keyword evidence="2 5" id="KW-0812">Transmembrane</keyword>
<proteinExistence type="predicted"/>
<evidence type="ECO:0000256" key="2">
    <source>
        <dbReference type="ARBA" id="ARBA00022692"/>
    </source>
</evidence>
<dbReference type="GO" id="GO:0005886">
    <property type="term" value="C:plasma membrane"/>
    <property type="evidence" value="ECO:0007669"/>
    <property type="project" value="TreeGrafter"/>
</dbReference>
<evidence type="ECO:0000313" key="6">
    <source>
        <dbReference type="EMBL" id="ADI89551.1"/>
    </source>
</evidence>
<reference evidence="6 7" key="1">
    <citation type="journal article" date="2010" name="J. Bacteriol.">
        <title>Complete genome sequence of the diesel-degrading Acinetobacter sp. strain DR1.</title>
        <authorList>
            <person name="Jung J."/>
            <person name="Baek J.H."/>
            <person name="Park W."/>
        </authorList>
    </citation>
    <scope>NUCLEOTIDE SEQUENCE [LARGE SCALE GENOMIC DNA]</scope>
    <source>
        <strain evidence="7">JCM 16667 / KCTC 23045 / DR1</strain>
    </source>
</reference>
<dbReference type="NCBIfam" id="NF009036">
    <property type="entry name" value="PRK12369.1"/>
    <property type="match status" value="1"/>
</dbReference>
<gene>
    <name evidence="6" type="ordered locus">AOLE_03250</name>
</gene>
<name>A0AAN0UC22_ACISD</name>
<keyword evidence="4 5" id="KW-0472">Membrane</keyword>
<keyword evidence="1" id="KW-0813">Transport</keyword>
<feature type="transmembrane region" description="Helical" evidence="5">
    <location>
        <begin position="91"/>
        <end position="116"/>
    </location>
</feature>
<dbReference type="EMBL" id="CP002080">
    <property type="protein sequence ID" value="ADI89551.1"/>
    <property type="molecule type" value="Genomic_DNA"/>
</dbReference>
<dbReference type="InterPro" id="IPR009248">
    <property type="entry name" value="SbmA_BacA"/>
</dbReference>
<dbReference type="KEGG" id="acd:AOLE_03250"/>
<keyword evidence="3 5" id="KW-1133">Transmembrane helix</keyword>
<dbReference type="InterPro" id="IPR050835">
    <property type="entry name" value="ABC_transporter_sub-D"/>
</dbReference>
<evidence type="ECO:0000256" key="4">
    <source>
        <dbReference type="ARBA" id="ARBA00023136"/>
    </source>
</evidence>
<dbReference type="NCBIfam" id="NF008306">
    <property type="entry name" value="PRK11098.1"/>
    <property type="match status" value="1"/>
</dbReference>
<accession>A0AAN0UC22</accession>
<dbReference type="RefSeq" id="WP_013196925.1">
    <property type="nucleotide sequence ID" value="NC_014259.1"/>
</dbReference>
<feature type="transmembrane region" description="Helical" evidence="5">
    <location>
        <begin position="208"/>
        <end position="227"/>
    </location>
</feature>
<dbReference type="AlphaFoldDB" id="A0AAN0UC22"/>
<dbReference type="Pfam" id="PF05992">
    <property type="entry name" value="SbmA_BacA"/>
    <property type="match status" value="1"/>
</dbReference>
<dbReference type="GO" id="GO:1904680">
    <property type="term" value="F:peptide transmembrane transporter activity"/>
    <property type="evidence" value="ECO:0007669"/>
    <property type="project" value="InterPro"/>
</dbReference>
<dbReference type="GO" id="GO:0015833">
    <property type="term" value="P:peptide transport"/>
    <property type="evidence" value="ECO:0007669"/>
    <property type="project" value="InterPro"/>
</dbReference>
<feature type="transmembrane region" description="Helical" evidence="5">
    <location>
        <begin position="312"/>
        <end position="329"/>
    </location>
</feature>
<evidence type="ECO:0000313" key="7">
    <source>
        <dbReference type="Proteomes" id="UP000000392"/>
    </source>
</evidence>
<organism evidence="6 7">
    <name type="scientific">Acinetobacter oleivorans (strain JCM 16667 / KCTC 23045 / DR1)</name>
    <dbReference type="NCBI Taxonomy" id="436717"/>
    <lineage>
        <taxon>Bacteria</taxon>
        <taxon>Pseudomonadati</taxon>
        <taxon>Pseudomonadota</taxon>
        <taxon>Gammaproteobacteria</taxon>
        <taxon>Moraxellales</taxon>
        <taxon>Moraxellaceae</taxon>
        <taxon>Acinetobacter</taxon>
    </lineage>
</organism>
<feature type="transmembrane region" description="Helical" evidence="5">
    <location>
        <begin position="61"/>
        <end position="79"/>
    </location>
</feature>
<dbReference type="PANTHER" id="PTHR11384">
    <property type="entry name" value="ATP-BINDING CASSETTE, SUB-FAMILY D MEMBER"/>
    <property type="match status" value="1"/>
</dbReference>
<feature type="transmembrane region" description="Helical" evidence="5">
    <location>
        <begin position="136"/>
        <end position="161"/>
    </location>
</feature>
<feature type="transmembrane region" description="Helical" evidence="5">
    <location>
        <begin position="247"/>
        <end position="268"/>
    </location>
</feature>